<protein>
    <recommendedName>
        <fullName evidence="3">DUF397 domain-containing protein</fullName>
    </recommendedName>
</protein>
<sequence>MTNNHRLRRLTTEEATHLWTVRHHHSRTGPCAEVLSLYAEGSKVPLRLMFQEGEGRFVGEAHMATGYVSTTGGRPLNLREPGTVRKLIDAAHAAGLLPGTGETDGWPVYEAVAGTEA</sequence>
<evidence type="ECO:0000313" key="1">
    <source>
        <dbReference type="EMBL" id="MDI3406372.1"/>
    </source>
</evidence>
<gene>
    <name evidence="1" type="ORF">QIS96_21495</name>
</gene>
<accession>A0ABT6SFB9</accession>
<dbReference type="Proteomes" id="UP001223978">
    <property type="component" value="Unassembled WGS sequence"/>
</dbReference>
<reference evidence="1 2" key="1">
    <citation type="submission" date="2023-05" db="EMBL/GenBank/DDBJ databases">
        <title>Draft genome sequence of Streptomyces sp. B-S-A6 isolated from a cave soil in Thailand.</title>
        <authorList>
            <person name="Chamroensaksri N."/>
            <person name="Muangham S."/>
        </authorList>
    </citation>
    <scope>NUCLEOTIDE SEQUENCE [LARGE SCALE GENOMIC DNA]</scope>
    <source>
        <strain evidence="1 2">B-S-A6</strain>
    </source>
</reference>
<comment type="caution">
    <text evidence="1">The sequence shown here is derived from an EMBL/GenBank/DDBJ whole genome shotgun (WGS) entry which is preliminary data.</text>
</comment>
<evidence type="ECO:0008006" key="3">
    <source>
        <dbReference type="Google" id="ProtNLM"/>
    </source>
</evidence>
<keyword evidence="2" id="KW-1185">Reference proteome</keyword>
<dbReference type="RefSeq" id="WP_282544302.1">
    <property type="nucleotide sequence ID" value="NZ_JASCIQ010000022.1"/>
</dbReference>
<evidence type="ECO:0000313" key="2">
    <source>
        <dbReference type="Proteomes" id="UP001223978"/>
    </source>
</evidence>
<organism evidence="1 2">
    <name type="scientific">Streptomyces cavernicola</name>
    <dbReference type="NCBI Taxonomy" id="3043613"/>
    <lineage>
        <taxon>Bacteria</taxon>
        <taxon>Bacillati</taxon>
        <taxon>Actinomycetota</taxon>
        <taxon>Actinomycetes</taxon>
        <taxon>Kitasatosporales</taxon>
        <taxon>Streptomycetaceae</taxon>
        <taxon>Streptomyces</taxon>
    </lineage>
</organism>
<name>A0ABT6SFB9_9ACTN</name>
<proteinExistence type="predicted"/>
<dbReference type="EMBL" id="JASCIQ010000022">
    <property type="protein sequence ID" value="MDI3406372.1"/>
    <property type="molecule type" value="Genomic_DNA"/>
</dbReference>